<protein>
    <submittedName>
        <fullName evidence="4">DNA-binding protein</fullName>
    </submittedName>
</protein>
<feature type="compositionally biased region" description="Basic and acidic residues" evidence="2">
    <location>
        <begin position="301"/>
        <end position="310"/>
    </location>
</feature>
<evidence type="ECO:0000256" key="2">
    <source>
        <dbReference type="SAM" id="MobiDB-lite"/>
    </source>
</evidence>
<dbReference type="Gene3D" id="3.30.900.10">
    <property type="entry name" value="HORMA domain"/>
    <property type="match status" value="1"/>
</dbReference>
<dbReference type="PANTHER" id="PTHR11842">
    <property type="entry name" value="MITOTIC SPINDLE ASSEMBLY CHECKPOINT PROTEIN MAD2"/>
    <property type="match status" value="1"/>
</dbReference>
<reference evidence="4 5" key="1">
    <citation type="journal article" date="2024" name="J Genomics">
        <title>Draft genome sequencing and assembly of Favolaschia claudopus CIRM-BRFM 2984 isolated from oak limbs.</title>
        <authorList>
            <person name="Navarro D."/>
            <person name="Drula E."/>
            <person name="Chaduli D."/>
            <person name="Cazenave R."/>
            <person name="Ahrendt S."/>
            <person name="Wang J."/>
            <person name="Lipzen A."/>
            <person name="Daum C."/>
            <person name="Barry K."/>
            <person name="Grigoriev I.V."/>
            <person name="Favel A."/>
            <person name="Rosso M.N."/>
            <person name="Martin F."/>
        </authorList>
    </citation>
    <scope>NUCLEOTIDE SEQUENCE [LARGE SCALE GENOMIC DNA]</scope>
    <source>
        <strain evidence="4 5">CIRM-BRFM 2984</strain>
    </source>
</reference>
<dbReference type="Pfam" id="PF02301">
    <property type="entry name" value="HORMA"/>
    <property type="match status" value="1"/>
</dbReference>
<feature type="domain" description="HORMA" evidence="3">
    <location>
        <begin position="10"/>
        <end position="209"/>
    </location>
</feature>
<dbReference type="Proteomes" id="UP001362999">
    <property type="component" value="Unassembled WGS sequence"/>
</dbReference>
<dbReference type="InterPro" id="IPR003511">
    <property type="entry name" value="HORMA_dom"/>
</dbReference>
<evidence type="ECO:0000313" key="4">
    <source>
        <dbReference type="EMBL" id="KAK7064063.1"/>
    </source>
</evidence>
<gene>
    <name evidence="4" type="ORF">R3P38DRAFT_2822162</name>
</gene>
<dbReference type="GO" id="GO:0003677">
    <property type="term" value="F:DNA binding"/>
    <property type="evidence" value="ECO:0007669"/>
    <property type="project" value="UniProtKB-KW"/>
</dbReference>
<name>A0AAW0EHI2_9AGAR</name>
<comment type="similarity">
    <text evidence="1">Belongs to the MAD2 family.</text>
</comment>
<evidence type="ECO:0000259" key="3">
    <source>
        <dbReference type="PROSITE" id="PS50815"/>
    </source>
</evidence>
<comment type="caution">
    <text evidence="4">The sequence shown here is derived from an EMBL/GenBank/DDBJ whole genome shotgun (WGS) entry which is preliminary data.</text>
</comment>
<evidence type="ECO:0000256" key="1">
    <source>
        <dbReference type="ARBA" id="ARBA00010348"/>
    </source>
</evidence>
<dbReference type="AlphaFoldDB" id="A0AAW0EHI2"/>
<evidence type="ECO:0000313" key="5">
    <source>
        <dbReference type="Proteomes" id="UP001362999"/>
    </source>
</evidence>
<sequence>MANSQPLTWNQTVRGITEFIEVAIHQILYVRQIYPADLFVRRKKYDTPVFQSRHPTLNDYISKAVKAIGEQLLTSNVENVVLVIKDKEEVALERFVFAVENVIQVEGFNKDTGVEDAISAGALGQYFRGFLLKLSMIESQLGQMYLGDDVSFTIAIELKPETLPTTKDKNPPPWIPAYTEHTTSGASENAETHMVRAVNTGIINLSLSVQETDVKLQRERAARATGKLGVVPAKVDPQKKPPNVVGEAKPAEPAGERKSAGEPKHVGEPNVVVEPKPVGDTKPEGPQPESAAPKDVAEEEPVAKEVTNKK</sequence>
<dbReference type="SUPFAM" id="SSF56019">
    <property type="entry name" value="The spindle assembly checkpoint protein mad2"/>
    <property type="match status" value="1"/>
</dbReference>
<keyword evidence="4" id="KW-0238">DNA-binding</keyword>
<feature type="region of interest" description="Disordered" evidence="2">
    <location>
        <begin position="228"/>
        <end position="310"/>
    </location>
</feature>
<dbReference type="GO" id="GO:0016035">
    <property type="term" value="C:zeta DNA polymerase complex"/>
    <property type="evidence" value="ECO:0007669"/>
    <property type="project" value="TreeGrafter"/>
</dbReference>
<dbReference type="InterPro" id="IPR036570">
    <property type="entry name" value="HORMA_dom_sf"/>
</dbReference>
<proteinExistence type="inferred from homology"/>
<dbReference type="InterPro" id="IPR045091">
    <property type="entry name" value="Mad2-like"/>
</dbReference>
<dbReference type="PANTHER" id="PTHR11842:SF10">
    <property type="entry name" value="MITOTIC SPINDLE ASSEMBLY CHECKPOINT PROTEIN MAD2B"/>
    <property type="match status" value="1"/>
</dbReference>
<feature type="compositionally biased region" description="Basic and acidic residues" evidence="2">
    <location>
        <begin position="254"/>
        <end position="267"/>
    </location>
</feature>
<organism evidence="4 5">
    <name type="scientific">Favolaschia claudopus</name>
    <dbReference type="NCBI Taxonomy" id="2862362"/>
    <lineage>
        <taxon>Eukaryota</taxon>
        <taxon>Fungi</taxon>
        <taxon>Dikarya</taxon>
        <taxon>Basidiomycota</taxon>
        <taxon>Agaricomycotina</taxon>
        <taxon>Agaricomycetes</taxon>
        <taxon>Agaricomycetidae</taxon>
        <taxon>Agaricales</taxon>
        <taxon>Marasmiineae</taxon>
        <taxon>Mycenaceae</taxon>
        <taxon>Favolaschia</taxon>
    </lineage>
</organism>
<dbReference type="PROSITE" id="PS50815">
    <property type="entry name" value="HORMA"/>
    <property type="match status" value="1"/>
</dbReference>
<keyword evidence="5" id="KW-1185">Reference proteome</keyword>
<dbReference type="EMBL" id="JAWWNJ010000001">
    <property type="protein sequence ID" value="KAK7064063.1"/>
    <property type="molecule type" value="Genomic_DNA"/>
</dbReference>
<accession>A0AAW0EHI2</accession>